<keyword evidence="1" id="KW-0805">Transcription regulation</keyword>
<accession>A0ABV0GDR2</accession>
<dbReference type="Pfam" id="PF00196">
    <property type="entry name" value="GerE"/>
    <property type="match status" value="1"/>
</dbReference>
<dbReference type="EMBL" id="JBDPZC010000004">
    <property type="protein sequence ID" value="MEO3713211.1"/>
    <property type="molecule type" value="Genomic_DNA"/>
</dbReference>
<dbReference type="PANTHER" id="PTHR44688:SF16">
    <property type="entry name" value="DNA-BINDING TRANSCRIPTIONAL ACTIVATOR DEVR_DOSR"/>
    <property type="match status" value="1"/>
</dbReference>
<evidence type="ECO:0000256" key="2">
    <source>
        <dbReference type="ARBA" id="ARBA00023125"/>
    </source>
</evidence>
<dbReference type="InterPro" id="IPR036388">
    <property type="entry name" value="WH-like_DNA-bd_sf"/>
</dbReference>
<dbReference type="SUPFAM" id="SSF46894">
    <property type="entry name" value="C-terminal effector domain of the bipartite response regulators"/>
    <property type="match status" value="1"/>
</dbReference>
<dbReference type="SMART" id="SM00421">
    <property type="entry name" value="HTH_LUXR"/>
    <property type="match status" value="1"/>
</dbReference>
<comment type="caution">
    <text evidence="5">The sequence shown here is derived from an EMBL/GenBank/DDBJ whole genome shotgun (WGS) entry which is preliminary data.</text>
</comment>
<dbReference type="PANTHER" id="PTHR44688">
    <property type="entry name" value="DNA-BINDING TRANSCRIPTIONAL ACTIVATOR DEVR_DOSR"/>
    <property type="match status" value="1"/>
</dbReference>
<dbReference type="InterPro" id="IPR016032">
    <property type="entry name" value="Sig_transdc_resp-reg_C-effctor"/>
</dbReference>
<organism evidence="5 6">
    <name type="scientific">Roseateles flavus</name>
    <dbReference type="NCBI Taxonomy" id="3149041"/>
    <lineage>
        <taxon>Bacteria</taxon>
        <taxon>Pseudomonadati</taxon>
        <taxon>Pseudomonadota</taxon>
        <taxon>Betaproteobacteria</taxon>
        <taxon>Burkholderiales</taxon>
        <taxon>Sphaerotilaceae</taxon>
        <taxon>Roseateles</taxon>
    </lineage>
</organism>
<evidence type="ECO:0000313" key="6">
    <source>
        <dbReference type="Proteomes" id="UP001462640"/>
    </source>
</evidence>
<dbReference type="Proteomes" id="UP001462640">
    <property type="component" value="Unassembled WGS sequence"/>
</dbReference>
<keyword evidence="3" id="KW-0804">Transcription</keyword>
<dbReference type="RefSeq" id="WP_347609444.1">
    <property type="nucleotide sequence ID" value="NZ_JBDPZC010000004.1"/>
</dbReference>
<evidence type="ECO:0000313" key="5">
    <source>
        <dbReference type="EMBL" id="MEO3713211.1"/>
    </source>
</evidence>
<proteinExistence type="predicted"/>
<gene>
    <name evidence="5" type="ORF">ABDJ40_10605</name>
</gene>
<dbReference type="Gene3D" id="1.10.10.10">
    <property type="entry name" value="Winged helix-like DNA-binding domain superfamily/Winged helix DNA-binding domain"/>
    <property type="match status" value="1"/>
</dbReference>
<dbReference type="PROSITE" id="PS50043">
    <property type="entry name" value="HTH_LUXR_2"/>
    <property type="match status" value="1"/>
</dbReference>
<dbReference type="CDD" id="cd06170">
    <property type="entry name" value="LuxR_C_like"/>
    <property type="match status" value="1"/>
</dbReference>
<evidence type="ECO:0000256" key="1">
    <source>
        <dbReference type="ARBA" id="ARBA00023015"/>
    </source>
</evidence>
<protein>
    <submittedName>
        <fullName evidence="5">Helix-turn-helix transcriptional regulator</fullName>
    </submittedName>
</protein>
<keyword evidence="6" id="KW-1185">Reference proteome</keyword>
<sequence>MSNIHATTGELETLSKIINEIRPSADFIDQLDQFTQRLNEVIPFKRCLLLHEREGKSLSRGFAYYNGGRDEGFVGQSKLSSAIGIEAYSARFAKFNQIDHAFQWASRDHLDLGVPEGSNELLGRMQGRSGLAASVRSAISGTDDVHTFWQFECDEVGVQHPLLLSFVAFYLHSTFTLHAVDHQVKDDFFGINLTNKERDVLRWVVEGKTSWEIGRILYTSERTVKFHLKNVYAKLNVSNRAQAVAVVNRLRLI</sequence>
<feature type="domain" description="HTH luxR-type" evidence="4">
    <location>
        <begin position="186"/>
        <end position="251"/>
    </location>
</feature>
<keyword evidence="2" id="KW-0238">DNA-binding</keyword>
<evidence type="ECO:0000256" key="3">
    <source>
        <dbReference type="ARBA" id="ARBA00023163"/>
    </source>
</evidence>
<name>A0ABV0GDR2_9BURK</name>
<dbReference type="InterPro" id="IPR000792">
    <property type="entry name" value="Tscrpt_reg_LuxR_C"/>
</dbReference>
<evidence type="ECO:0000259" key="4">
    <source>
        <dbReference type="PROSITE" id="PS50043"/>
    </source>
</evidence>
<reference evidence="5 6" key="1">
    <citation type="submission" date="2024-05" db="EMBL/GenBank/DDBJ databases">
        <title>Roseateles sp. 2.12 16S ribosomal RNA gene Genome sequencing and assembly.</title>
        <authorList>
            <person name="Woo H."/>
        </authorList>
    </citation>
    <scope>NUCLEOTIDE SEQUENCE [LARGE SCALE GENOMIC DNA]</scope>
    <source>
        <strain evidence="5 6">2.12</strain>
    </source>
</reference>
<dbReference type="PRINTS" id="PR00038">
    <property type="entry name" value="HTHLUXR"/>
</dbReference>